<feature type="region of interest" description="Disordered" evidence="1">
    <location>
        <begin position="113"/>
        <end position="215"/>
    </location>
</feature>
<dbReference type="AlphaFoldDB" id="A0AAD4HBW6"/>
<proteinExistence type="predicted"/>
<keyword evidence="2" id="KW-0812">Transmembrane</keyword>
<feature type="compositionally biased region" description="Low complexity" evidence="1">
    <location>
        <begin position="177"/>
        <end position="188"/>
    </location>
</feature>
<evidence type="ECO:0000256" key="1">
    <source>
        <dbReference type="SAM" id="MobiDB-lite"/>
    </source>
</evidence>
<accession>A0AAD4HBW6</accession>
<keyword evidence="4" id="KW-1185">Reference proteome</keyword>
<sequence>MRHALFICHGVHHMSMRTFFVGLNFASTLTEFLLIVSNMSYLYSADDFDANSNFISTGRFLDPLARGEDTPPGEGGRHIPLINNIDWNNPSLYTMPLTHDEIAALTRDIVATNHPLPELPPPTHVAGASTSSARTPSPKPSEIHDQGPVSPTQSEVSDTSREVPELLQREANTSTWAARNPTRATIRPRTPPPRLTDAQKASRKIKRDQTTEKRKRLHNTVAEYLEEQRVKIEALSRAHSVTPKVINDIIGSQTHYRNSRKMQVKNALVHAKSKEMNADLPVGSRYSLVELREMVASDPKMKDLTREQEAAYISALDEHHEKKSVGVQSNNIAAACDVVAMMDRIVKELDDLRVRTGVYATLFVVRSHINDTVQSAMHGTDNSEDFWEDVYEHPMADFLRQYEQWACTQNRNLNERDSLEMVRKQVHKMIICGLVEVTGKKDIGMNYHNYETAIVETYGVCLVGWPHGLNFGTVGDIRKLRDALKARTCYWTVLSLAEIKAHTAELEARCSAGDVVRKPRKKCSDAGVPWKRKAATSAGPSKENQRTLKRAKRNSAQLPRGPKSAEFVQSSDEGGDND</sequence>
<dbReference type="EMBL" id="JABBWK010000157">
    <property type="protein sequence ID" value="KAG1889615.1"/>
    <property type="molecule type" value="Genomic_DNA"/>
</dbReference>
<feature type="transmembrane region" description="Helical" evidence="2">
    <location>
        <begin position="21"/>
        <end position="43"/>
    </location>
</feature>
<dbReference type="GeneID" id="64658126"/>
<feature type="compositionally biased region" description="Basic and acidic residues" evidence="1">
    <location>
        <begin position="158"/>
        <end position="168"/>
    </location>
</feature>
<evidence type="ECO:0000256" key="2">
    <source>
        <dbReference type="SAM" id="Phobius"/>
    </source>
</evidence>
<keyword evidence="2" id="KW-1133">Transmembrane helix</keyword>
<protein>
    <submittedName>
        <fullName evidence="3">Uncharacterized protein</fullName>
    </submittedName>
</protein>
<keyword evidence="2" id="KW-0472">Membrane</keyword>
<gene>
    <name evidence="3" type="ORF">F5891DRAFT_1118302</name>
</gene>
<reference evidence="3" key="1">
    <citation type="journal article" date="2020" name="New Phytol.">
        <title>Comparative genomics reveals dynamic genome evolution in host specialist ectomycorrhizal fungi.</title>
        <authorList>
            <person name="Lofgren L.A."/>
            <person name="Nguyen N.H."/>
            <person name="Vilgalys R."/>
            <person name="Ruytinx J."/>
            <person name="Liao H.L."/>
            <person name="Branco S."/>
            <person name="Kuo A."/>
            <person name="LaButti K."/>
            <person name="Lipzen A."/>
            <person name="Andreopoulos W."/>
            <person name="Pangilinan J."/>
            <person name="Riley R."/>
            <person name="Hundley H."/>
            <person name="Na H."/>
            <person name="Barry K."/>
            <person name="Grigoriev I.V."/>
            <person name="Stajich J.E."/>
            <person name="Kennedy P.G."/>
        </authorList>
    </citation>
    <scope>NUCLEOTIDE SEQUENCE</scope>
    <source>
        <strain evidence="3">FC203</strain>
    </source>
</reference>
<evidence type="ECO:0000313" key="4">
    <source>
        <dbReference type="Proteomes" id="UP001195769"/>
    </source>
</evidence>
<dbReference type="Proteomes" id="UP001195769">
    <property type="component" value="Unassembled WGS sequence"/>
</dbReference>
<organism evidence="3 4">
    <name type="scientific">Suillus fuscotomentosus</name>
    <dbReference type="NCBI Taxonomy" id="1912939"/>
    <lineage>
        <taxon>Eukaryota</taxon>
        <taxon>Fungi</taxon>
        <taxon>Dikarya</taxon>
        <taxon>Basidiomycota</taxon>
        <taxon>Agaricomycotina</taxon>
        <taxon>Agaricomycetes</taxon>
        <taxon>Agaricomycetidae</taxon>
        <taxon>Boletales</taxon>
        <taxon>Suillineae</taxon>
        <taxon>Suillaceae</taxon>
        <taxon>Suillus</taxon>
    </lineage>
</organism>
<dbReference type="RefSeq" id="XP_041217476.1">
    <property type="nucleotide sequence ID" value="XM_041363828.1"/>
</dbReference>
<name>A0AAD4HBW6_9AGAM</name>
<feature type="region of interest" description="Disordered" evidence="1">
    <location>
        <begin position="524"/>
        <end position="578"/>
    </location>
</feature>
<evidence type="ECO:0000313" key="3">
    <source>
        <dbReference type="EMBL" id="KAG1889615.1"/>
    </source>
</evidence>
<comment type="caution">
    <text evidence="3">The sequence shown here is derived from an EMBL/GenBank/DDBJ whole genome shotgun (WGS) entry which is preliminary data.</text>
</comment>